<gene>
    <name evidence="7" type="ORF">IFM89_007551</name>
</gene>
<keyword evidence="5" id="KW-0732">Signal</keyword>
<dbReference type="PROSITE" id="PS51485">
    <property type="entry name" value="PHYTOCYANIN"/>
    <property type="match status" value="1"/>
</dbReference>
<evidence type="ECO:0000256" key="4">
    <source>
        <dbReference type="ARBA" id="ARBA00082491"/>
    </source>
</evidence>
<sequence length="125" mass="13572">MRRSKCMKVLFLALLITAYLKNSDAATHQVGETNGWGFSVSYTDWANEKSFAAGDTLVFNYPASAHNVVPVKIAGYRSCKALPSDMTKAQATGNDKFTLKKGANYFICSYAGHCSSGMKIQVNAT</sequence>
<feature type="domain" description="Phytocyanin" evidence="6">
    <location>
        <begin position="26"/>
        <end position="125"/>
    </location>
</feature>
<feature type="chain" id="PRO_5032295705" description="Plantacyanin" evidence="5">
    <location>
        <begin position="26"/>
        <end position="125"/>
    </location>
</feature>
<dbReference type="AlphaFoldDB" id="A0A835HWC8"/>
<dbReference type="GO" id="GO:0005886">
    <property type="term" value="C:plasma membrane"/>
    <property type="evidence" value="ECO:0007669"/>
    <property type="project" value="TreeGrafter"/>
</dbReference>
<organism evidence="7 8">
    <name type="scientific">Coptis chinensis</name>
    <dbReference type="NCBI Taxonomy" id="261450"/>
    <lineage>
        <taxon>Eukaryota</taxon>
        <taxon>Viridiplantae</taxon>
        <taxon>Streptophyta</taxon>
        <taxon>Embryophyta</taxon>
        <taxon>Tracheophyta</taxon>
        <taxon>Spermatophyta</taxon>
        <taxon>Magnoliopsida</taxon>
        <taxon>Ranunculales</taxon>
        <taxon>Ranunculaceae</taxon>
        <taxon>Coptidoideae</taxon>
        <taxon>Coptis</taxon>
    </lineage>
</organism>
<evidence type="ECO:0000256" key="1">
    <source>
        <dbReference type="ARBA" id="ARBA00022723"/>
    </source>
</evidence>
<keyword evidence="1" id="KW-0479">Metal-binding</keyword>
<feature type="signal peptide" evidence="5">
    <location>
        <begin position="1"/>
        <end position="25"/>
    </location>
</feature>
<reference evidence="7 8" key="1">
    <citation type="submission" date="2020-10" db="EMBL/GenBank/DDBJ databases">
        <title>The Coptis chinensis genome and diversification of protoberbering-type alkaloids.</title>
        <authorList>
            <person name="Wang B."/>
            <person name="Shu S."/>
            <person name="Song C."/>
            <person name="Liu Y."/>
        </authorList>
    </citation>
    <scope>NUCLEOTIDE SEQUENCE [LARGE SCALE GENOMIC DNA]</scope>
    <source>
        <strain evidence="7">HL-2020</strain>
        <tissue evidence="7">Leaf</tissue>
    </source>
</reference>
<name>A0A835HWC8_9MAGN</name>
<dbReference type="GO" id="GO:0009055">
    <property type="term" value="F:electron transfer activity"/>
    <property type="evidence" value="ECO:0007669"/>
    <property type="project" value="InterPro"/>
</dbReference>
<evidence type="ECO:0000259" key="6">
    <source>
        <dbReference type="PROSITE" id="PS51485"/>
    </source>
</evidence>
<dbReference type="FunFam" id="2.60.40.420:FF:000013">
    <property type="entry name" value="basic blue protein-like"/>
    <property type="match status" value="1"/>
</dbReference>
<dbReference type="InterPro" id="IPR039391">
    <property type="entry name" value="Phytocyanin-like"/>
</dbReference>
<dbReference type="Proteomes" id="UP000631114">
    <property type="component" value="Unassembled WGS sequence"/>
</dbReference>
<evidence type="ECO:0000256" key="3">
    <source>
        <dbReference type="ARBA" id="ARBA00023157"/>
    </source>
</evidence>
<keyword evidence="8" id="KW-1185">Reference proteome</keyword>
<dbReference type="PANTHER" id="PTHR33021:SF520">
    <property type="entry name" value="OS11G0428800 PROTEIN"/>
    <property type="match status" value="1"/>
</dbReference>
<evidence type="ECO:0000256" key="5">
    <source>
        <dbReference type="SAM" id="SignalP"/>
    </source>
</evidence>
<dbReference type="PANTHER" id="PTHR33021">
    <property type="entry name" value="BLUE COPPER PROTEIN"/>
    <property type="match status" value="1"/>
</dbReference>
<dbReference type="SUPFAM" id="SSF49503">
    <property type="entry name" value="Cupredoxins"/>
    <property type="match status" value="1"/>
</dbReference>
<keyword evidence="2" id="KW-0186">Copper</keyword>
<evidence type="ECO:0000313" key="8">
    <source>
        <dbReference type="Proteomes" id="UP000631114"/>
    </source>
</evidence>
<dbReference type="Gene3D" id="2.60.40.420">
    <property type="entry name" value="Cupredoxins - blue copper proteins"/>
    <property type="match status" value="1"/>
</dbReference>
<dbReference type="EMBL" id="JADFTS010000004">
    <property type="protein sequence ID" value="KAF9608165.1"/>
    <property type="molecule type" value="Genomic_DNA"/>
</dbReference>
<dbReference type="CDD" id="cd04216">
    <property type="entry name" value="Phytocyanin"/>
    <property type="match status" value="1"/>
</dbReference>
<evidence type="ECO:0000313" key="7">
    <source>
        <dbReference type="EMBL" id="KAF9608165.1"/>
    </source>
</evidence>
<accession>A0A835HWC8</accession>
<evidence type="ECO:0000256" key="2">
    <source>
        <dbReference type="ARBA" id="ARBA00023008"/>
    </source>
</evidence>
<comment type="caution">
    <text evidence="7">The sequence shown here is derived from an EMBL/GenBank/DDBJ whole genome shotgun (WGS) entry which is preliminary data.</text>
</comment>
<proteinExistence type="predicted"/>
<keyword evidence="3" id="KW-1015">Disulfide bond</keyword>
<dbReference type="GO" id="GO:0046872">
    <property type="term" value="F:metal ion binding"/>
    <property type="evidence" value="ECO:0007669"/>
    <property type="project" value="UniProtKB-KW"/>
</dbReference>
<dbReference type="OrthoDB" id="2011645at2759"/>
<protein>
    <recommendedName>
        <fullName evidence="4">Plantacyanin</fullName>
    </recommendedName>
</protein>
<dbReference type="Pfam" id="PF02298">
    <property type="entry name" value="Cu_bind_like"/>
    <property type="match status" value="1"/>
</dbReference>
<dbReference type="InterPro" id="IPR003245">
    <property type="entry name" value="Phytocyanin_dom"/>
</dbReference>
<dbReference type="InterPro" id="IPR008972">
    <property type="entry name" value="Cupredoxin"/>
</dbReference>